<dbReference type="PANTHER" id="PTHR11575">
    <property type="entry name" value="5'-NUCLEOTIDASE-RELATED"/>
    <property type="match status" value="1"/>
</dbReference>
<dbReference type="GO" id="GO:0009166">
    <property type="term" value="P:nucleotide catabolic process"/>
    <property type="evidence" value="ECO:0007669"/>
    <property type="project" value="InterPro"/>
</dbReference>
<dbReference type="GO" id="GO:0008253">
    <property type="term" value="F:5'-nucleotidase activity"/>
    <property type="evidence" value="ECO:0007669"/>
    <property type="project" value="TreeGrafter"/>
</dbReference>
<evidence type="ECO:0000313" key="3">
    <source>
        <dbReference type="Proteomes" id="UP000505377"/>
    </source>
</evidence>
<accession>A0A6M6JSG3</accession>
<dbReference type="SUPFAM" id="SSF55816">
    <property type="entry name" value="5'-nucleotidase (syn. UDP-sugar hydrolase), C-terminal domain"/>
    <property type="match status" value="1"/>
</dbReference>
<proteinExistence type="predicted"/>
<dbReference type="PANTHER" id="PTHR11575:SF24">
    <property type="entry name" value="5'-NUCLEOTIDASE"/>
    <property type="match status" value="1"/>
</dbReference>
<organism evidence="2 3">
    <name type="scientific">Pseudonocardia broussonetiae</name>
    <dbReference type="NCBI Taxonomy" id="2736640"/>
    <lineage>
        <taxon>Bacteria</taxon>
        <taxon>Bacillati</taxon>
        <taxon>Actinomycetota</taxon>
        <taxon>Actinomycetes</taxon>
        <taxon>Pseudonocardiales</taxon>
        <taxon>Pseudonocardiaceae</taxon>
        <taxon>Pseudonocardia</taxon>
    </lineage>
</organism>
<keyword evidence="3" id="KW-1185">Reference proteome</keyword>
<gene>
    <name evidence="2" type="ORF">HOP40_01805</name>
</gene>
<reference evidence="2 3" key="1">
    <citation type="submission" date="2020-05" db="EMBL/GenBank/DDBJ databases">
        <authorList>
            <person name="Mo P."/>
        </authorList>
    </citation>
    <scope>NUCLEOTIDE SEQUENCE [LARGE SCALE GENOMIC DNA]</scope>
    <source>
        <strain evidence="2 3">Gen01</strain>
    </source>
</reference>
<protein>
    <submittedName>
        <fullName evidence="2">5'-nucleotidase C-terminal domain-containing protein</fullName>
    </submittedName>
</protein>
<feature type="domain" description="5'-Nucleotidase C-terminal" evidence="1">
    <location>
        <begin position="46"/>
        <end position="119"/>
    </location>
</feature>
<dbReference type="Gene3D" id="3.90.780.10">
    <property type="entry name" value="5'-Nucleotidase, C-terminal domain"/>
    <property type="match status" value="1"/>
</dbReference>
<dbReference type="GO" id="GO:0030288">
    <property type="term" value="C:outer membrane-bounded periplasmic space"/>
    <property type="evidence" value="ECO:0007669"/>
    <property type="project" value="TreeGrafter"/>
</dbReference>
<dbReference type="InterPro" id="IPR036907">
    <property type="entry name" value="5'-Nucleotdase_C_sf"/>
</dbReference>
<dbReference type="Proteomes" id="UP000505377">
    <property type="component" value="Chromosome"/>
</dbReference>
<dbReference type="GO" id="GO:0008768">
    <property type="term" value="F:UDP-sugar diphosphatase activity"/>
    <property type="evidence" value="ECO:0007669"/>
    <property type="project" value="TreeGrafter"/>
</dbReference>
<dbReference type="EMBL" id="CP053564">
    <property type="protein sequence ID" value="QJY50310.1"/>
    <property type="molecule type" value="Genomic_DNA"/>
</dbReference>
<name>A0A6M6JSG3_9PSEU</name>
<sequence length="156" mass="15903">MSRPAVIALVVLVLVVAGIVALEVRNVRGAAAGGGPVAVRILAFTELDAVLEQQWLGQSSPRILQVSSTLRYSWSGAATVGDRVTGLTVDGVPVDPAAPYRVAVNNFLAAGGDGFTAFADGTDLTGGEIDLDALLAYLGADPGLAPPARHRITVTG</sequence>
<dbReference type="InterPro" id="IPR008334">
    <property type="entry name" value="5'-Nucleotdase_C"/>
</dbReference>
<dbReference type="Pfam" id="PF02872">
    <property type="entry name" value="5_nucleotid_C"/>
    <property type="match status" value="1"/>
</dbReference>
<dbReference type="KEGG" id="pbro:HOP40_01805"/>
<evidence type="ECO:0000259" key="1">
    <source>
        <dbReference type="Pfam" id="PF02872"/>
    </source>
</evidence>
<evidence type="ECO:0000313" key="2">
    <source>
        <dbReference type="EMBL" id="QJY50310.1"/>
    </source>
</evidence>
<dbReference type="InterPro" id="IPR006179">
    <property type="entry name" value="5_nucleotidase/apyrase"/>
</dbReference>
<dbReference type="AlphaFoldDB" id="A0A6M6JSG3"/>